<name>A0A8H3GL35_9AGAM</name>
<evidence type="ECO:0000256" key="1">
    <source>
        <dbReference type="SAM" id="Phobius"/>
    </source>
</evidence>
<reference evidence="2" key="1">
    <citation type="submission" date="2021-01" db="EMBL/GenBank/DDBJ databases">
        <authorList>
            <person name="Kaushik A."/>
        </authorList>
    </citation>
    <scope>NUCLEOTIDE SEQUENCE</scope>
    <source>
        <strain evidence="2">AG1-1C</strain>
    </source>
</reference>
<proteinExistence type="predicted"/>
<organism evidence="2 3">
    <name type="scientific">Rhizoctonia solani</name>
    <dbReference type="NCBI Taxonomy" id="456999"/>
    <lineage>
        <taxon>Eukaryota</taxon>
        <taxon>Fungi</taxon>
        <taxon>Dikarya</taxon>
        <taxon>Basidiomycota</taxon>
        <taxon>Agaricomycotina</taxon>
        <taxon>Agaricomycetes</taxon>
        <taxon>Cantharellales</taxon>
        <taxon>Ceratobasidiaceae</taxon>
        <taxon>Rhizoctonia</taxon>
    </lineage>
</organism>
<gene>
    <name evidence="2" type="ORF">RDB_LOCUS157396</name>
</gene>
<accession>A0A8H3GL35</accession>
<keyword evidence="1" id="KW-0472">Membrane</keyword>
<keyword evidence="1" id="KW-0812">Transmembrane</keyword>
<protein>
    <submittedName>
        <fullName evidence="2">Uncharacterized protein</fullName>
    </submittedName>
</protein>
<feature type="transmembrane region" description="Helical" evidence="1">
    <location>
        <begin position="96"/>
        <end position="116"/>
    </location>
</feature>
<evidence type="ECO:0000313" key="3">
    <source>
        <dbReference type="Proteomes" id="UP000663846"/>
    </source>
</evidence>
<evidence type="ECO:0000313" key="2">
    <source>
        <dbReference type="EMBL" id="CAE6459651.1"/>
    </source>
</evidence>
<sequence length="177" mass="19654">MTPRISRPAPLQTLTIPTIVIHYAEPSAGLTPRTPYSQDPVDTVSQQPMEDIHIKVHLSPSAPITPIQSRMPREKLAARAPSRLQQKAQPNRSRRVLVWSATLVLLAITSLLLHHVNSNPLQPAPSNPNLKPMEWITVTPQKVPATFVPHPTPTSGVLDFVEIQKPTQTVQHQDRVI</sequence>
<comment type="caution">
    <text evidence="2">The sequence shown here is derived from an EMBL/GenBank/DDBJ whole genome shotgun (WGS) entry which is preliminary data.</text>
</comment>
<dbReference type="EMBL" id="CAJMWS010000702">
    <property type="protein sequence ID" value="CAE6459651.1"/>
    <property type="molecule type" value="Genomic_DNA"/>
</dbReference>
<keyword evidence="1" id="KW-1133">Transmembrane helix</keyword>
<dbReference type="Proteomes" id="UP000663846">
    <property type="component" value="Unassembled WGS sequence"/>
</dbReference>
<dbReference type="AlphaFoldDB" id="A0A8H3GL35"/>